<sequence length="263" mass="31160">MAEMKNEFKKLKEEMKTIGESIKKTPNEEIKTSYSDVIKGLQRESKTNQEIIIYPEKDANMEGIDEVKDAIKETINPAKEEIQVQSFRKIGRKGVLIRTGKEEEIQKIKSNDIKERLEAKGLKIGEIKKNNPKIIIFRIDREIKEEELMEEIYNQNLKETTVTKENFIQNFKFRFYTGGRNADYCNRVYEVSPEIRKIIIDKEKLYMGWSSYWVNDFLGVLRCFKCYAYGHTYKYCKEKEETCSCSRELSITAIFYIGRKRVW</sequence>
<name>A0A8K0KP90_LADFU</name>
<reference evidence="1" key="2">
    <citation type="submission" date="2017-10" db="EMBL/GenBank/DDBJ databases">
        <title>Ladona fulva Genome sequencing and assembly.</title>
        <authorList>
            <person name="Murali S."/>
            <person name="Richards S."/>
            <person name="Bandaranaike D."/>
            <person name="Bellair M."/>
            <person name="Blankenburg K."/>
            <person name="Chao H."/>
            <person name="Dinh H."/>
            <person name="Doddapaneni H."/>
            <person name="Dugan-Rocha S."/>
            <person name="Elkadiri S."/>
            <person name="Gnanaolivu R."/>
            <person name="Hernandez B."/>
            <person name="Skinner E."/>
            <person name="Javaid M."/>
            <person name="Lee S."/>
            <person name="Li M."/>
            <person name="Ming W."/>
            <person name="Munidasa M."/>
            <person name="Muniz J."/>
            <person name="Nguyen L."/>
            <person name="Hughes D."/>
            <person name="Osuji N."/>
            <person name="Pu L.-L."/>
            <person name="Puazo M."/>
            <person name="Qu C."/>
            <person name="Quiroz J."/>
            <person name="Raj R."/>
            <person name="Weissenberger G."/>
            <person name="Xin Y."/>
            <person name="Zou X."/>
            <person name="Han Y."/>
            <person name="Worley K."/>
            <person name="Muzny D."/>
            <person name="Gibbs R."/>
        </authorList>
    </citation>
    <scope>NUCLEOTIDE SEQUENCE</scope>
    <source>
        <strain evidence="1">Sampled in the wild</strain>
    </source>
</reference>
<dbReference type="OrthoDB" id="10026072at2759"/>
<proteinExistence type="predicted"/>
<dbReference type="Proteomes" id="UP000792457">
    <property type="component" value="Unassembled WGS sequence"/>
</dbReference>
<reference evidence="1" key="1">
    <citation type="submission" date="2013-04" db="EMBL/GenBank/DDBJ databases">
        <authorList>
            <person name="Qu J."/>
            <person name="Murali S.C."/>
            <person name="Bandaranaike D."/>
            <person name="Bellair M."/>
            <person name="Blankenburg K."/>
            <person name="Chao H."/>
            <person name="Dinh H."/>
            <person name="Doddapaneni H."/>
            <person name="Downs B."/>
            <person name="Dugan-Rocha S."/>
            <person name="Elkadiri S."/>
            <person name="Gnanaolivu R.D."/>
            <person name="Hernandez B."/>
            <person name="Javaid M."/>
            <person name="Jayaseelan J.C."/>
            <person name="Lee S."/>
            <person name="Li M."/>
            <person name="Ming W."/>
            <person name="Munidasa M."/>
            <person name="Muniz J."/>
            <person name="Nguyen L."/>
            <person name="Ongeri F."/>
            <person name="Osuji N."/>
            <person name="Pu L.-L."/>
            <person name="Puazo M."/>
            <person name="Qu C."/>
            <person name="Quiroz J."/>
            <person name="Raj R."/>
            <person name="Weissenberger G."/>
            <person name="Xin Y."/>
            <person name="Zou X."/>
            <person name="Han Y."/>
            <person name="Richards S."/>
            <person name="Worley K."/>
            <person name="Muzny D."/>
            <person name="Gibbs R."/>
        </authorList>
    </citation>
    <scope>NUCLEOTIDE SEQUENCE</scope>
    <source>
        <strain evidence="1">Sampled in the wild</strain>
    </source>
</reference>
<evidence type="ECO:0000313" key="1">
    <source>
        <dbReference type="EMBL" id="KAG8239026.1"/>
    </source>
</evidence>
<dbReference type="EMBL" id="KZ309488">
    <property type="protein sequence ID" value="KAG8239026.1"/>
    <property type="molecule type" value="Genomic_DNA"/>
</dbReference>
<gene>
    <name evidence="1" type="ORF">J437_LFUL018663</name>
</gene>
<dbReference type="AlphaFoldDB" id="A0A8K0KP90"/>
<evidence type="ECO:0008006" key="3">
    <source>
        <dbReference type="Google" id="ProtNLM"/>
    </source>
</evidence>
<evidence type="ECO:0000313" key="2">
    <source>
        <dbReference type="Proteomes" id="UP000792457"/>
    </source>
</evidence>
<protein>
    <recommendedName>
        <fullName evidence="3">CCHC-type domain-containing protein</fullName>
    </recommendedName>
</protein>
<comment type="caution">
    <text evidence="1">The sequence shown here is derived from an EMBL/GenBank/DDBJ whole genome shotgun (WGS) entry which is preliminary data.</text>
</comment>
<organism evidence="1 2">
    <name type="scientific">Ladona fulva</name>
    <name type="common">Scarce chaser dragonfly</name>
    <name type="synonym">Libellula fulva</name>
    <dbReference type="NCBI Taxonomy" id="123851"/>
    <lineage>
        <taxon>Eukaryota</taxon>
        <taxon>Metazoa</taxon>
        <taxon>Ecdysozoa</taxon>
        <taxon>Arthropoda</taxon>
        <taxon>Hexapoda</taxon>
        <taxon>Insecta</taxon>
        <taxon>Pterygota</taxon>
        <taxon>Palaeoptera</taxon>
        <taxon>Odonata</taxon>
        <taxon>Epiprocta</taxon>
        <taxon>Anisoptera</taxon>
        <taxon>Libelluloidea</taxon>
        <taxon>Libellulidae</taxon>
        <taxon>Ladona</taxon>
    </lineage>
</organism>
<accession>A0A8K0KP90</accession>
<keyword evidence="2" id="KW-1185">Reference proteome</keyword>